<evidence type="ECO:0000256" key="4">
    <source>
        <dbReference type="ARBA" id="ARBA00022898"/>
    </source>
</evidence>
<comment type="similarity">
    <text evidence="2">Belongs to the Orn/Lys/Arg decarboxylase class-I family.</text>
</comment>
<feature type="domain" description="Orn/Lys/Arg decarboxylases family 1 pyridoxal-P attachment site" evidence="6">
    <location>
        <begin position="12"/>
        <end position="299"/>
    </location>
</feature>
<reference evidence="9" key="1">
    <citation type="submission" date="2020-05" db="EMBL/GenBank/DDBJ databases">
        <authorList>
            <person name="Chiriac C."/>
            <person name="Salcher M."/>
            <person name="Ghai R."/>
            <person name="Kavagutti S V."/>
        </authorList>
    </citation>
    <scope>NUCLEOTIDE SEQUENCE</scope>
</reference>
<keyword evidence="3" id="KW-0210">Decarboxylase</keyword>
<evidence type="ECO:0000259" key="6">
    <source>
        <dbReference type="Pfam" id="PF01276"/>
    </source>
</evidence>
<dbReference type="Gene3D" id="3.40.640.10">
    <property type="entry name" value="Type I PLP-dependent aspartate aminotransferase-like (Major domain)"/>
    <property type="match status" value="1"/>
</dbReference>
<dbReference type="PANTHER" id="PTHR43277">
    <property type="entry name" value="ARGININE DECARBOXYLASE"/>
    <property type="match status" value="1"/>
</dbReference>
<name>A0A6J7JA71_9ZZZZ</name>
<evidence type="ECO:0000259" key="7">
    <source>
        <dbReference type="Pfam" id="PF03711"/>
    </source>
</evidence>
<organism evidence="9">
    <name type="scientific">freshwater metagenome</name>
    <dbReference type="NCBI Taxonomy" id="449393"/>
    <lineage>
        <taxon>unclassified sequences</taxon>
        <taxon>metagenomes</taxon>
        <taxon>ecological metagenomes</taxon>
    </lineage>
</organism>
<evidence type="ECO:0000256" key="2">
    <source>
        <dbReference type="ARBA" id="ARBA00010671"/>
    </source>
</evidence>
<evidence type="ECO:0000256" key="1">
    <source>
        <dbReference type="ARBA" id="ARBA00001933"/>
    </source>
</evidence>
<dbReference type="InterPro" id="IPR052357">
    <property type="entry name" value="Orn_Lys_Arg_decarboxylase-I"/>
</dbReference>
<dbReference type="InterPro" id="IPR000310">
    <property type="entry name" value="Orn/Lys/Arg_deCO2ase_major_dom"/>
</dbReference>
<gene>
    <name evidence="8" type="ORF">UFOPK2928_00329</name>
    <name evidence="9" type="ORF">UFOPK3786_00027</name>
</gene>
<dbReference type="GO" id="GO:0016831">
    <property type="term" value="F:carboxy-lyase activity"/>
    <property type="evidence" value="ECO:0007669"/>
    <property type="project" value="UniProtKB-KW"/>
</dbReference>
<dbReference type="InterPro" id="IPR036633">
    <property type="entry name" value="Prn/Lys/Arg_de-COase_C_sf"/>
</dbReference>
<accession>A0A6J7JA71</accession>
<proteinExistence type="inferred from homology"/>
<dbReference type="EMBL" id="CAEZZY010000021">
    <property type="protein sequence ID" value="CAB4774069.1"/>
    <property type="molecule type" value="Genomic_DNA"/>
</dbReference>
<dbReference type="InterPro" id="IPR015421">
    <property type="entry name" value="PyrdxlP-dep_Trfase_major"/>
</dbReference>
<dbReference type="InterPro" id="IPR008286">
    <property type="entry name" value="Prn/Lys/Arg_de-COase_C"/>
</dbReference>
<feature type="domain" description="Orn/Lys/Arg decarboxylase C-terminal" evidence="7">
    <location>
        <begin position="398"/>
        <end position="449"/>
    </location>
</feature>
<comment type="cofactor">
    <cofactor evidence="1">
        <name>pyridoxal 5'-phosphate</name>
        <dbReference type="ChEBI" id="CHEBI:597326"/>
    </cofactor>
</comment>
<evidence type="ECO:0000256" key="5">
    <source>
        <dbReference type="ARBA" id="ARBA00023239"/>
    </source>
</evidence>
<dbReference type="AlphaFoldDB" id="A0A6J7JA71"/>
<evidence type="ECO:0000313" key="8">
    <source>
        <dbReference type="EMBL" id="CAB4774069.1"/>
    </source>
</evidence>
<dbReference type="Gene3D" id="3.90.100.10">
    <property type="entry name" value="Orn/Lys/Arg decarboxylase, C-terminal domain"/>
    <property type="match status" value="1"/>
</dbReference>
<dbReference type="Pfam" id="PF03711">
    <property type="entry name" value="OKR_DC_1_C"/>
    <property type="match status" value="1"/>
</dbReference>
<dbReference type="SUPFAM" id="SSF53383">
    <property type="entry name" value="PLP-dependent transferases"/>
    <property type="match status" value="1"/>
</dbReference>
<dbReference type="InterPro" id="IPR015424">
    <property type="entry name" value="PyrdxlP-dep_Trfase"/>
</dbReference>
<dbReference type="EMBL" id="CAFBNK010000002">
    <property type="protein sequence ID" value="CAB4940263.1"/>
    <property type="molecule type" value="Genomic_DNA"/>
</dbReference>
<sequence length="481" mass="51172">MKINSELRSSAPLLDAYLSYFEGDFTPFTIPGHKQRASQIDQGLGAVVDSDIPLYGGLDEIKLTNQVLKASESLAAQLWGADFARFSTGGSTHANQAVILALGKPGDKVALSRTAHRSVLSALVLAGLEPIWLTPEIDLATGVPLGIPMSELERAIAEKPIALLLTEPGYLGTISDLSPLIKKAHEHSIPVIVDAAWGGHFGFHPDLPKHVMQLGADALITSVHKALPGYSASALLLTRTNLLNADRLEQSFETTHTTSPAGAPLASIDAVRALLQTRGEELLGSLIANIAEFKALVQADFELPIFLNASDFPAGRFDPAKIVLRANQLGASGVEIEEALIKSGIRVEMADRDTLVFLATLADTKEDFKKLADVLIAILKKVANTPRPSATALSWSVIPQVSISMRDAYFADTQLVSAHDAIGRTSADLIAPYPPGVAVVAPGEVLTEQIVNGLITSQKAGVRIAYATDPTLANFRVVSLR</sequence>
<keyword evidence="5" id="KW-0456">Lyase</keyword>
<keyword evidence="4" id="KW-0663">Pyridoxal phosphate</keyword>
<protein>
    <submittedName>
        <fullName evidence="9">Unannotated protein</fullName>
    </submittedName>
</protein>
<dbReference type="Pfam" id="PF01276">
    <property type="entry name" value="OKR_DC_1"/>
    <property type="match status" value="1"/>
</dbReference>
<dbReference type="PANTHER" id="PTHR43277:SF4">
    <property type="entry name" value="ARGININE DECARBOXYLASE"/>
    <property type="match status" value="1"/>
</dbReference>
<dbReference type="SUPFAM" id="SSF55904">
    <property type="entry name" value="Ornithine decarboxylase C-terminal domain"/>
    <property type="match status" value="1"/>
</dbReference>
<evidence type="ECO:0000256" key="3">
    <source>
        <dbReference type="ARBA" id="ARBA00022793"/>
    </source>
</evidence>
<evidence type="ECO:0000313" key="9">
    <source>
        <dbReference type="EMBL" id="CAB4940263.1"/>
    </source>
</evidence>